<dbReference type="InterPro" id="IPR004875">
    <property type="entry name" value="DDE_SF_endonuclease_dom"/>
</dbReference>
<feature type="domain" description="DDE-1" evidence="1">
    <location>
        <begin position="127"/>
        <end position="299"/>
    </location>
</feature>
<dbReference type="RefSeq" id="XP_066722748.1">
    <property type="nucleotide sequence ID" value="XM_066852116.1"/>
</dbReference>
<dbReference type="PANTHER" id="PTHR19303:SF74">
    <property type="entry name" value="POGO TRANSPOSABLE ELEMENT WITH KRAB DOMAIN"/>
    <property type="match status" value="1"/>
</dbReference>
<reference evidence="2 3" key="1">
    <citation type="submission" date="2023-01" db="EMBL/GenBank/DDBJ databases">
        <title>Analysis of 21 Apiospora genomes using comparative genomics revels a genus with tremendous synthesis potential of carbohydrate active enzymes and secondary metabolites.</title>
        <authorList>
            <person name="Sorensen T."/>
        </authorList>
    </citation>
    <scope>NUCLEOTIDE SEQUENCE [LARGE SCALE GENOMIC DNA]</scope>
    <source>
        <strain evidence="2 3">CBS 135458</strain>
    </source>
</reference>
<name>A0ABR1X797_9PEZI</name>
<evidence type="ECO:0000259" key="1">
    <source>
        <dbReference type="Pfam" id="PF03184"/>
    </source>
</evidence>
<dbReference type="Proteomes" id="UP001480595">
    <property type="component" value="Unassembled WGS sequence"/>
</dbReference>
<dbReference type="PANTHER" id="PTHR19303">
    <property type="entry name" value="TRANSPOSON"/>
    <property type="match status" value="1"/>
</dbReference>
<dbReference type="InterPro" id="IPR050863">
    <property type="entry name" value="CenT-Element_Derived"/>
</dbReference>
<dbReference type="Pfam" id="PF03184">
    <property type="entry name" value="DDE_1"/>
    <property type="match status" value="1"/>
</dbReference>
<gene>
    <name evidence="2" type="ORF">PG994_000707</name>
</gene>
<organism evidence="2 3">
    <name type="scientific">Apiospora phragmitis</name>
    <dbReference type="NCBI Taxonomy" id="2905665"/>
    <lineage>
        <taxon>Eukaryota</taxon>
        <taxon>Fungi</taxon>
        <taxon>Dikarya</taxon>
        <taxon>Ascomycota</taxon>
        <taxon>Pezizomycotina</taxon>
        <taxon>Sordariomycetes</taxon>
        <taxon>Xylariomycetidae</taxon>
        <taxon>Amphisphaeriales</taxon>
        <taxon>Apiosporaceae</taxon>
        <taxon>Apiospora</taxon>
    </lineage>
</organism>
<protein>
    <submittedName>
        <fullName evidence="2">Transposase</fullName>
    </submittedName>
</protein>
<keyword evidence="3" id="KW-1185">Reference proteome</keyword>
<dbReference type="EMBL" id="JAQQWL010000001">
    <property type="protein sequence ID" value="KAK8091202.1"/>
    <property type="molecule type" value="Genomic_DNA"/>
</dbReference>
<comment type="caution">
    <text evidence="2">The sequence shown here is derived from an EMBL/GenBank/DDBJ whole genome shotgun (WGS) entry which is preliminary data.</text>
</comment>
<evidence type="ECO:0000313" key="2">
    <source>
        <dbReference type="EMBL" id="KAK8091202.1"/>
    </source>
</evidence>
<sequence length="381" mass="43065">MRLNRQLQQNKTLDAVCTGASLRGAAKSNGTTHWSLRRRLEGVPTFEEKYTSLQALSPVQETFKRRVSRQFARFFRSVRPACGSRHTPEHSYNVDKVGSAMGIGDNPLVIGPAELRKVFMKDPNRLDWVTVLECISGSGRAITPLVIFAGKHIQQQWFRDEFDPEIRDWRFTASPNGWTSNQIALDCLNNVFIRETKPDDPDQWRHLILDGHRSHTTEEFKQACLTAKIWINYLPAHTSQVSQPLDVGPFSVLKRKFRAYLRDACFRGLTMAPGHEEFVDAWKQARKDAFTVGTIKAGWQYLSVREEGNSATLNSTTPIDLLSEITSAAISTLKSARDVNNLARTMVGVDEIYDQPTARLLFRKLAKALTRMRSGSVPQSS</sequence>
<evidence type="ECO:0000313" key="3">
    <source>
        <dbReference type="Proteomes" id="UP001480595"/>
    </source>
</evidence>
<accession>A0ABR1X797</accession>
<proteinExistence type="predicted"/>
<dbReference type="GeneID" id="92085179"/>